<feature type="chain" id="PRO_5038739913" evidence="8">
    <location>
        <begin position="22"/>
        <end position="214"/>
    </location>
</feature>
<dbReference type="InterPro" id="IPR004840">
    <property type="entry name" value="Amino_acid_permease_CS"/>
</dbReference>
<dbReference type="GO" id="GO:0016020">
    <property type="term" value="C:membrane"/>
    <property type="evidence" value="ECO:0007669"/>
    <property type="project" value="UniProtKB-SubCell"/>
</dbReference>
<dbReference type="EMBL" id="ANKC01000645">
    <property type="protein sequence ID" value="EPC75359.1"/>
    <property type="molecule type" value="Genomic_DNA"/>
</dbReference>
<organism evidence="10 11">
    <name type="scientific">Lacticaseibacillus paracasei subsp. paracasei Lpp126</name>
    <dbReference type="NCBI Taxonomy" id="1256206"/>
    <lineage>
        <taxon>Bacteria</taxon>
        <taxon>Bacillati</taxon>
        <taxon>Bacillota</taxon>
        <taxon>Bacilli</taxon>
        <taxon>Lactobacillales</taxon>
        <taxon>Lactobacillaceae</taxon>
        <taxon>Lacticaseibacillus</taxon>
    </lineage>
</organism>
<accession>S2RDU7</accession>
<evidence type="ECO:0000313" key="11">
    <source>
        <dbReference type="Proteomes" id="UP000014243"/>
    </source>
</evidence>
<evidence type="ECO:0000256" key="4">
    <source>
        <dbReference type="ARBA" id="ARBA00022970"/>
    </source>
</evidence>
<feature type="transmembrane region" description="Helical" evidence="7">
    <location>
        <begin position="173"/>
        <end position="195"/>
    </location>
</feature>
<evidence type="ECO:0000256" key="5">
    <source>
        <dbReference type="ARBA" id="ARBA00022989"/>
    </source>
</evidence>
<dbReference type="Pfam" id="PF00324">
    <property type="entry name" value="AA_permease"/>
    <property type="match status" value="1"/>
</dbReference>
<feature type="non-terminal residue" evidence="10">
    <location>
        <position position="214"/>
    </location>
</feature>
<dbReference type="AlphaFoldDB" id="S2RDU7"/>
<keyword evidence="6 7" id="KW-0472">Membrane</keyword>
<keyword evidence="5 7" id="KW-1133">Transmembrane helix</keyword>
<dbReference type="InterPro" id="IPR050524">
    <property type="entry name" value="APC_YAT"/>
</dbReference>
<feature type="transmembrane region" description="Helical" evidence="7">
    <location>
        <begin position="29"/>
        <end position="55"/>
    </location>
</feature>
<protein>
    <submittedName>
        <fullName evidence="10">Amino acid transporter</fullName>
    </submittedName>
</protein>
<feature type="signal peptide" evidence="8">
    <location>
        <begin position="1"/>
        <end position="21"/>
    </location>
</feature>
<evidence type="ECO:0000313" key="10">
    <source>
        <dbReference type="EMBL" id="EPC75359.1"/>
    </source>
</evidence>
<keyword evidence="8" id="KW-0732">Signal</keyword>
<feature type="transmembrane region" description="Helical" evidence="7">
    <location>
        <begin position="108"/>
        <end position="126"/>
    </location>
</feature>
<dbReference type="PANTHER" id="PTHR43341">
    <property type="entry name" value="AMINO ACID PERMEASE"/>
    <property type="match status" value="1"/>
</dbReference>
<keyword evidence="2" id="KW-0813">Transport</keyword>
<sequence>MIALGGSIGTGLFVASGSAIATAGPGGAIAAYVGIGLMVFFLMTSLGEMATYVPVSGSFSEYASRFVDPAFGFALGWNYWLNWAITLAVDVSTTAIVMHFWLPNLPGWLISVGFLALIFVINVVSAKSFAETEYWLSLVKVITVIVFLGVGLLTIAGIMGGSHPVGLKNYTTGAAPFVGGLPATLSVFVVAGFSFQGTELIGITAGESETPETS</sequence>
<evidence type="ECO:0000259" key="9">
    <source>
        <dbReference type="Pfam" id="PF00324"/>
    </source>
</evidence>
<feature type="domain" description="Amino acid permease/ SLC12A" evidence="9">
    <location>
        <begin position="1"/>
        <end position="213"/>
    </location>
</feature>
<dbReference type="Gene3D" id="1.20.1740.10">
    <property type="entry name" value="Amino acid/polyamine transporter I"/>
    <property type="match status" value="1"/>
</dbReference>
<comment type="subcellular location">
    <subcellularLocation>
        <location evidence="1">Membrane</location>
        <topology evidence="1">Multi-pass membrane protein</topology>
    </subcellularLocation>
</comment>
<dbReference type="InterPro" id="IPR004841">
    <property type="entry name" value="AA-permease/SLC12A_dom"/>
</dbReference>
<name>S2RDU7_LACPA</name>
<reference evidence="10 11" key="1">
    <citation type="journal article" date="2013" name="PLoS ONE">
        <title>Lactobacillus paracasei comparative genomics: towards species pan-genome definition and exploitation of diversity.</title>
        <authorList>
            <person name="Smokvina T."/>
            <person name="Wels M."/>
            <person name="Polka J."/>
            <person name="Chervaux C."/>
            <person name="Brisse S."/>
            <person name="Boekhorst J."/>
            <person name="van Hylckama Vlieg J.E."/>
            <person name="Siezen R.J."/>
        </authorList>
    </citation>
    <scope>NUCLEOTIDE SEQUENCE [LARGE SCALE GENOMIC DNA]</scope>
    <source>
        <strain evidence="10 11">Lpp126</strain>
    </source>
</reference>
<dbReference type="GO" id="GO:0015171">
    <property type="term" value="F:amino acid transmembrane transporter activity"/>
    <property type="evidence" value="ECO:0007669"/>
    <property type="project" value="TreeGrafter"/>
</dbReference>
<proteinExistence type="predicted"/>
<comment type="caution">
    <text evidence="10">The sequence shown here is derived from an EMBL/GenBank/DDBJ whole genome shotgun (WGS) entry which is preliminary data.</text>
</comment>
<evidence type="ECO:0000256" key="8">
    <source>
        <dbReference type="SAM" id="SignalP"/>
    </source>
</evidence>
<evidence type="ECO:0000256" key="6">
    <source>
        <dbReference type="ARBA" id="ARBA00023136"/>
    </source>
</evidence>
<keyword evidence="3 7" id="KW-0812">Transmembrane</keyword>
<dbReference type="PROSITE" id="PS00218">
    <property type="entry name" value="AMINO_ACID_PERMEASE_1"/>
    <property type="match status" value="1"/>
</dbReference>
<evidence type="ECO:0000256" key="1">
    <source>
        <dbReference type="ARBA" id="ARBA00004141"/>
    </source>
</evidence>
<dbReference type="Proteomes" id="UP000014243">
    <property type="component" value="Unassembled WGS sequence"/>
</dbReference>
<dbReference type="PANTHER" id="PTHR43341:SF1">
    <property type="entry name" value="GENERAL AMINO-ACID PERMEASE GAP1"/>
    <property type="match status" value="1"/>
</dbReference>
<gene>
    <name evidence="10" type="ORF">Lpp126_09059</name>
</gene>
<evidence type="ECO:0000256" key="2">
    <source>
        <dbReference type="ARBA" id="ARBA00022448"/>
    </source>
</evidence>
<feature type="transmembrane region" description="Helical" evidence="7">
    <location>
        <begin position="80"/>
        <end position="102"/>
    </location>
</feature>
<evidence type="ECO:0000256" key="7">
    <source>
        <dbReference type="SAM" id="Phobius"/>
    </source>
</evidence>
<evidence type="ECO:0000256" key="3">
    <source>
        <dbReference type="ARBA" id="ARBA00022692"/>
    </source>
</evidence>
<feature type="transmembrane region" description="Helical" evidence="7">
    <location>
        <begin position="138"/>
        <end position="161"/>
    </location>
</feature>
<keyword evidence="4" id="KW-0029">Amino-acid transport</keyword>